<protein>
    <submittedName>
        <fullName evidence="1">Uncharacterized protein</fullName>
    </submittedName>
</protein>
<sequence length="184" mass="20413">MATENTPCHSAAECDSKSRRKIQALRLLGSGIGPGRPKSFHLVGISLLIRLVKYKKFLMSLVAKQTDEKSLVKYDELDDAYSEADELPNKSEKSYIPSRSFLPKKCPCLKCDVAKRYQIALLSSVGFLLSFGIRCNMGVAVLDMTKNTTKDMDGDGVISLNESLQVKSVATLRIYKFLGLRGDR</sequence>
<proteinExistence type="predicted"/>
<comment type="caution">
    <text evidence="1">The sequence shown here is derived from an EMBL/GenBank/DDBJ whole genome shotgun (WGS) entry which is preliminary data.</text>
</comment>
<name>A0AAE0Z6Q8_9GAST</name>
<evidence type="ECO:0000313" key="2">
    <source>
        <dbReference type="Proteomes" id="UP001283361"/>
    </source>
</evidence>
<organism evidence="1 2">
    <name type="scientific">Elysia crispata</name>
    <name type="common">lettuce slug</name>
    <dbReference type="NCBI Taxonomy" id="231223"/>
    <lineage>
        <taxon>Eukaryota</taxon>
        <taxon>Metazoa</taxon>
        <taxon>Spiralia</taxon>
        <taxon>Lophotrochozoa</taxon>
        <taxon>Mollusca</taxon>
        <taxon>Gastropoda</taxon>
        <taxon>Heterobranchia</taxon>
        <taxon>Euthyneura</taxon>
        <taxon>Panpulmonata</taxon>
        <taxon>Sacoglossa</taxon>
        <taxon>Placobranchoidea</taxon>
        <taxon>Plakobranchidae</taxon>
        <taxon>Elysia</taxon>
    </lineage>
</organism>
<dbReference type="AlphaFoldDB" id="A0AAE0Z6Q8"/>
<reference evidence="1" key="1">
    <citation type="journal article" date="2023" name="G3 (Bethesda)">
        <title>A reference genome for the long-term kleptoplast-retaining sea slug Elysia crispata morphotype clarki.</title>
        <authorList>
            <person name="Eastman K.E."/>
            <person name="Pendleton A.L."/>
            <person name="Shaikh M.A."/>
            <person name="Suttiyut T."/>
            <person name="Ogas R."/>
            <person name="Tomko P."/>
            <person name="Gavelis G."/>
            <person name="Widhalm J.R."/>
            <person name="Wisecaver J.H."/>
        </authorList>
    </citation>
    <scope>NUCLEOTIDE SEQUENCE</scope>
    <source>
        <strain evidence="1">ECLA1</strain>
    </source>
</reference>
<gene>
    <name evidence="1" type="ORF">RRG08_008173</name>
</gene>
<accession>A0AAE0Z6Q8</accession>
<evidence type="ECO:0000313" key="1">
    <source>
        <dbReference type="EMBL" id="KAK3762957.1"/>
    </source>
</evidence>
<dbReference type="Proteomes" id="UP001283361">
    <property type="component" value="Unassembled WGS sequence"/>
</dbReference>
<dbReference type="EMBL" id="JAWDGP010004625">
    <property type="protein sequence ID" value="KAK3762957.1"/>
    <property type="molecule type" value="Genomic_DNA"/>
</dbReference>
<keyword evidence="2" id="KW-1185">Reference proteome</keyword>